<feature type="compositionally biased region" description="Acidic residues" evidence="8">
    <location>
        <begin position="391"/>
        <end position="415"/>
    </location>
</feature>
<evidence type="ECO:0000256" key="6">
    <source>
        <dbReference type="ARBA" id="ARBA00022840"/>
    </source>
</evidence>
<dbReference type="Gene3D" id="3.30.200.20">
    <property type="entry name" value="Phosphorylase Kinase, domain 1"/>
    <property type="match status" value="1"/>
</dbReference>
<dbReference type="InterPro" id="IPR017441">
    <property type="entry name" value="Protein_kinase_ATP_BS"/>
</dbReference>
<dbReference type="Pfam" id="PF00069">
    <property type="entry name" value="Pkinase"/>
    <property type="match status" value="1"/>
</dbReference>
<proteinExistence type="predicted"/>
<feature type="region of interest" description="Disordered" evidence="8">
    <location>
        <begin position="281"/>
        <end position="415"/>
    </location>
</feature>
<keyword evidence="4 7" id="KW-0547">Nucleotide-binding</keyword>
<evidence type="ECO:0000313" key="11">
    <source>
        <dbReference type="Proteomes" id="UP000188929"/>
    </source>
</evidence>
<feature type="binding site" evidence="7">
    <location>
        <position position="49"/>
    </location>
    <ligand>
        <name>ATP</name>
        <dbReference type="ChEBI" id="CHEBI:30616"/>
    </ligand>
</feature>
<dbReference type="PANTHER" id="PTHR43289:SF6">
    <property type="entry name" value="SERINE_THREONINE-PROTEIN KINASE NEKL-3"/>
    <property type="match status" value="1"/>
</dbReference>
<dbReference type="PROSITE" id="PS00107">
    <property type="entry name" value="PROTEIN_KINASE_ATP"/>
    <property type="match status" value="1"/>
</dbReference>
<keyword evidence="2 10" id="KW-0723">Serine/threonine-protein kinase</keyword>
<feature type="compositionally biased region" description="Basic and acidic residues" evidence="8">
    <location>
        <begin position="324"/>
        <end position="334"/>
    </location>
</feature>
<evidence type="ECO:0000256" key="1">
    <source>
        <dbReference type="ARBA" id="ARBA00012513"/>
    </source>
</evidence>
<dbReference type="Gene3D" id="1.10.510.10">
    <property type="entry name" value="Transferase(Phosphotransferase) domain 1"/>
    <property type="match status" value="1"/>
</dbReference>
<keyword evidence="5 10" id="KW-0418">Kinase</keyword>
<keyword evidence="11" id="KW-1185">Reference proteome</keyword>
<protein>
    <recommendedName>
        <fullName evidence="1">non-specific serine/threonine protein kinase</fullName>
        <ecNumber evidence="1">2.7.11.1</ecNumber>
    </recommendedName>
</protein>
<feature type="compositionally biased region" description="Low complexity" evidence="8">
    <location>
        <begin position="477"/>
        <end position="502"/>
    </location>
</feature>
<dbReference type="InterPro" id="IPR011009">
    <property type="entry name" value="Kinase-like_dom_sf"/>
</dbReference>
<reference evidence="11" key="1">
    <citation type="submission" date="2016-10" db="EMBL/GenBank/DDBJ databases">
        <title>Frankia sp. NRRL B-16386 Genome sequencing.</title>
        <authorList>
            <person name="Ghodhbane-Gtari F."/>
            <person name="Swanson E."/>
            <person name="Gueddou A."/>
            <person name="Hezbri K."/>
            <person name="Ktari K."/>
            <person name="Nouioui I."/>
            <person name="Morris K."/>
            <person name="Simpson S."/>
            <person name="Abebe-Akele F."/>
            <person name="Thomas K."/>
            <person name="Gtari M."/>
            <person name="Tisa L.S."/>
        </authorList>
    </citation>
    <scope>NUCLEOTIDE SEQUENCE [LARGE SCALE GENOMIC DNA]</scope>
    <source>
        <strain evidence="11">NRRL B-16386</strain>
    </source>
</reference>
<gene>
    <name evidence="10" type="ORF">BL253_18315</name>
</gene>
<evidence type="ECO:0000256" key="7">
    <source>
        <dbReference type="PROSITE-ProRule" id="PRU10141"/>
    </source>
</evidence>
<dbReference type="PROSITE" id="PS50011">
    <property type="entry name" value="PROTEIN_KINASE_DOM"/>
    <property type="match status" value="1"/>
</dbReference>
<dbReference type="EMBL" id="MOMC01000037">
    <property type="protein sequence ID" value="ONH28797.1"/>
    <property type="molecule type" value="Genomic_DNA"/>
</dbReference>
<organism evidence="10 11">
    <name type="scientific">Pseudofrankia asymbiotica</name>
    <dbReference type="NCBI Taxonomy" id="1834516"/>
    <lineage>
        <taxon>Bacteria</taxon>
        <taxon>Bacillati</taxon>
        <taxon>Actinomycetota</taxon>
        <taxon>Actinomycetes</taxon>
        <taxon>Frankiales</taxon>
        <taxon>Frankiaceae</taxon>
        <taxon>Pseudofrankia</taxon>
    </lineage>
</organism>
<feature type="compositionally biased region" description="Low complexity" evidence="8">
    <location>
        <begin position="335"/>
        <end position="346"/>
    </location>
</feature>
<dbReference type="AlphaFoldDB" id="A0A1V2I8P4"/>
<dbReference type="PANTHER" id="PTHR43289">
    <property type="entry name" value="MITOGEN-ACTIVATED PROTEIN KINASE KINASE KINASE 20-RELATED"/>
    <property type="match status" value="1"/>
</dbReference>
<feature type="region of interest" description="Disordered" evidence="8">
    <location>
        <begin position="438"/>
        <end position="513"/>
    </location>
</feature>
<name>A0A1V2I8P4_9ACTN</name>
<sequence>MPTLGAPDEQGTKGYLGGRYRLGRVIGEGGSGTVHEGEDVLLRRPVAIKEIRLPPMGSAAERDLADQRVMREARAAARLRHPTLVTVYDVLKADGRSWIVMEYVDGVSLSELIENTGRLAPERVARIGISLAYALEVAHRGGVVHRDVKPGNVMVTANGESRLTDFGIAVSHGDTTLTGAGTLIGSPAYIAPERVRGARAVYASDVWGLGATLFTAVEGEPPFEGKVPLAMLAAVVENRRRPFVHAGCLRGVIDHMLDVDPDRRPSLTQIRGHLREVLDDISPTARGRRRHLGRSGLARRPSRPREADRANRADQADSWLEILADSHRPARADDAGPGMAAGGPADQETRADGGDAADAAGAAEPRAAEVDTPDAEGKAAPTDVVAPTDIEPTDIEPTDIEPTDIEPTDIEPTDVEPTDVVAPTVVAPTDVVAPTAAASTDVAAPTDHAASAGVTEHDEGTAPDDGALNDNAERAENAAPDENAAPEAAAPGDAAAPGAGAEPAPPAARRRGSRRRVSLIVAAALASLLAVGTTLGLTMAGGGSAEPAAVPPPQRSSSVSPGPVTSPTSTTTPSSAATTGPSRPPSSAGGPPASGDTRTDAPPAQDYDTSLGSLIPTSTTPAQPPEGYTTRSGQSGWSVAVPSDWSTSPRGADRTVFAPASGYPELLVETQAVAGSSAIGAWQSLEGSIRANSPDYRRLSIRPADGQDGVTAAIWEFTFTSGGRVIHVLDLGVVRNGHGYALRWRMPQDEWDDQQALMSRIFATFRPGP</sequence>
<dbReference type="RefSeq" id="WP_076818387.1">
    <property type="nucleotide sequence ID" value="NZ_MOMC01000037.1"/>
</dbReference>
<feature type="compositionally biased region" description="Low complexity" evidence="8">
    <location>
        <begin position="354"/>
        <end position="363"/>
    </location>
</feature>
<feature type="domain" description="Protein kinase" evidence="9">
    <location>
        <begin position="20"/>
        <end position="278"/>
    </location>
</feature>
<evidence type="ECO:0000313" key="10">
    <source>
        <dbReference type="EMBL" id="ONH28797.1"/>
    </source>
</evidence>
<feature type="region of interest" description="Disordered" evidence="8">
    <location>
        <begin position="541"/>
        <end position="652"/>
    </location>
</feature>
<dbReference type="InterPro" id="IPR008271">
    <property type="entry name" value="Ser/Thr_kinase_AS"/>
</dbReference>
<accession>A0A1V2I8P4</accession>
<feature type="compositionally biased region" description="Low complexity" evidence="8">
    <location>
        <begin position="555"/>
        <end position="595"/>
    </location>
</feature>
<feature type="compositionally biased region" description="Polar residues" evidence="8">
    <location>
        <begin position="607"/>
        <end position="621"/>
    </location>
</feature>
<dbReference type="SMART" id="SM00220">
    <property type="entry name" value="S_TKc"/>
    <property type="match status" value="1"/>
</dbReference>
<dbReference type="STRING" id="1834516.BL253_18315"/>
<dbReference type="EC" id="2.7.11.1" evidence="1"/>
<feature type="compositionally biased region" description="Low complexity" evidence="8">
    <location>
        <begin position="438"/>
        <end position="447"/>
    </location>
</feature>
<dbReference type="OrthoDB" id="9762169at2"/>
<dbReference type="GO" id="GO:0004674">
    <property type="term" value="F:protein serine/threonine kinase activity"/>
    <property type="evidence" value="ECO:0007669"/>
    <property type="project" value="UniProtKB-KW"/>
</dbReference>
<keyword evidence="3" id="KW-0808">Transferase</keyword>
<evidence type="ECO:0000256" key="2">
    <source>
        <dbReference type="ARBA" id="ARBA00022527"/>
    </source>
</evidence>
<evidence type="ECO:0000256" key="5">
    <source>
        <dbReference type="ARBA" id="ARBA00022777"/>
    </source>
</evidence>
<keyword evidence="6 7" id="KW-0067">ATP-binding</keyword>
<feature type="compositionally biased region" description="Basic and acidic residues" evidence="8">
    <location>
        <begin position="303"/>
        <end position="315"/>
    </location>
</feature>
<evidence type="ECO:0000256" key="3">
    <source>
        <dbReference type="ARBA" id="ARBA00022679"/>
    </source>
</evidence>
<dbReference type="Proteomes" id="UP000188929">
    <property type="component" value="Unassembled WGS sequence"/>
</dbReference>
<dbReference type="GO" id="GO:0005524">
    <property type="term" value="F:ATP binding"/>
    <property type="evidence" value="ECO:0007669"/>
    <property type="project" value="UniProtKB-UniRule"/>
</dbReference>
<dbReference type="CDD" id="cd14014">
    <property type="entry name" value="STKc_PknB_like"/>
    <property type="match status" value="1"/>
</dbReference>
<dbReference type="InterPro" id="IPR000719">
    <property type="entry name" value="Prot_kinase_dom"/>
</dbReference>
<dbReference type="SUPFAM" id="SSF56112">
    <property type="entry name" value="Protein kinase-like (PK-like)"/>
    <property type="match status" value="1"/>
</dbReference>
<evidence type="ECO:0000256" key="8">
    <source>
        <dbReference type="SAM" id="MobiDB-lite"/>
    </source>
</evidence>
<comment type="caution">
    <text evidence="10">The sequence shown here is derived from an EMBL/GenBank/DDBJ whole genome shotgun (WGS) entry which is preliminary data.</text>
</comment>
<evidence type="ECO:0000256" key="4">
    <source>
        <dbReference type="ARBA" id="ARBA00022741"/>
    </source>
</evidence>
<dbReference type="PROSITE" id="PS00108">
    <property type="entry name" value="PROTEIN_KINASE_ST"/>
    <property type="match status" value="1"/>
</dbReference>
<evidence type="ECO:0000259" key="9">
    <source>
        <dbReference type="PROSITE" id="PS50011"/>
    </source>
</evidence>